<sequence>MTIAIGEHSKAFPDQLLIFGPHDTIQMGKFSGLSVGAKVLGGGEHYLNNVANFSLKSFHLQEINEVESDIYTKGPTIIGNDVIIGVNALVLSGVKIGDGAVVGAGSVVTKDVPPYAIVAGIPARIIRYRFSEKQIKALLRIRWWDWSIDEIKEFKEYFYAGVDTFISKAFEKMKNEGRL</sequence>
<dbReference type="PROSITE" id="PS00101">
    <property type="entry name" value="HEXAPEP_TRANSFERASES"/>
    <property type="match status" value="1"/>
</dbReference>
<reference evidence="3 4" key="1">
    <citation type="journal article" date="2018" name="Environ. Microbiol.">
        <title>Novel energy conservation strategies and behaviour of Pelotomaculum schinkii driving syntrophic propionate catabolism.</title>
        <authorList>
            <person name="Hidalgo-Ahumada C.A.P."/>
            <person name="Nobu M.K."/>
            <person name="Narihiro T."/>
            <person name="Tamaki H."/>
            <person name="Liu W.T."/>
            <person name="Kamagata Y."/>
            <person name="Stams A.J.M."/>
            <person name="Imachi H."/>
            <person name="Sousa D.Z."/>
        </authorList>
    </citation>
    <scope>NUCLEOTIDE SEQUENCE [LARGE SCALE GENOMIC DNA]</scope>
    <source>
        <strain evidence="3 4">HH</strain>
    </source>
</reference>
<dbReference type="InterPro" id="IPR001451">
    <property type="entry name" value="Hexapep"/>
</dbReference>
<dbReference type="Pfam" id="PF14602">
    <property type="entry name" value="Hexapep_2"/>
    <property type="match status" value="1"/>
</dbReference>
<organism evidence="3 4">
    <name type="scientific">Pelotomaculum schinkii</name>
    <dbReference type="NCBI Taxonomy" id="78350"/>
    <lineage>
        <taxon>Bacteria</taxon>
        <taxon>Bacillati</taxon>
        <taxon>Bacillota</taxon>
        <taxon>Clostridia</taxon>
        <taxon>Eubacteriales</taxon>
        <taxon>Desulfotomaculaceae</taxon>
        <taxon>Pelotomaculum</taxon>
    </lineage>
</organism>
<keyword evidence="3" id="KW-0012">Acyltransferase</keyword>
<evidence type="ECO:0000256" key="1">
    <source>
        <dbReference type="ARBA" id="ARBA00022679"/>
    </source>
</evidence>
<dbReference type="Proteomes" id="UP000298324">
    <property type="component" value="Unassembled WGS sequence"/>
</dbReference>
<dbReference type="EC" id="2.3.1.-" evidence="3"/>
<dbReference type="InterPro" id="IPR011004">
    <property type="entry name" value="Trimer_LpxA-like_sf"/>
</dbReference>
<evidence type="ECO:0000313" key="3">
    <source>
        <dbReference type="EMBL" id="TEB05278.1"/>
    </source>
</evidence>
<dbReference type="GO" id="GO:0016746">
    <property type="term" value="F:acyltransferase activity"/>
    <property type="evidence" value="ECO:0007669"/>
    <property type="project" value="UniProtKB-KW"/>
</dbReference>
<protein>
    <submittedName>
        <fullName evidence="3">Streptogramin A acetyltransferase</fullName>
        <ecNumber evidence="3">2.3.1.-</ecNumber>
    </submittedName>
</protein>
<dbReference type="PANTHER" id="PTHR43300">
    <property type="entry name" value="ACETYLTRANSFERASE"/>
    <property type="match status" value="1"/>
</dbReference>
<evidence type="ECO:0000313" key="4">
    <source>
        <dbReference type="Proteomes" id="UP000298324"/>
    </source>
</evidence>
<dbReference type="AlphaFoldDB" id="A0A4Y7R8I5"/>
<proteinExistence type="predicted"/>
<dbReference type="InterPro" id="IPR050179">
    <property type="entry name" value="Trans_hexapeptide_repeat"/>
</dbReference>
<dbReference type="Gene3D" id="2.160.10.10">
    <property type="entry name" value="Hexapeptide repeat proteins"/>
    <property type="match status" value="1"/>
</dbReference>
<keyword evidence="2" id="KW-0677">Repeat</keyword>
<dbReference type="InterPro" id="IPR018357">
    <property type="entry name" value="Hexapep_transf_CS"/>
</dbReference>
<evidence type="ECO:0000256" key="2">
    <source>
        <dbReference type="ARBA" id="ARBA00022737"/>
    </source>
</evidence>
<dbReference type="SUPFAM" id="SSF51161">
    <property type="entry name" value="Trimeric LpxA-like enzymes"/>
    <property type="match status" value="1"/>
</dbReference>
<accession>A0A4Y7R8I5</accession>
<comment type="caution">
    <text evidence="3">The sequence shown here is derived from an EMBL/GenBank/DDBJ whole genome shotgun (WGS) entry which is preliminary data.</text>
</comment>
<name>A0A4Y7R8I5_9FIRM</name>
<dbReference type="EMBL" id="QFGA01000002">
    <property type="protein sequence ID" value="TEB05278.1"/>
    <property type="molecule type" value="Genomic_DNA"/>
</dbReference>
<dbReference type="RefSeq" id="WP_190240380.1">
    <property type="nucleotide sequence ID" value="NZ_QFGA01000002.1"/>
</dbReference>
<gene>
    <name evidence="3" type="primary">vatD</name>
    <name evidence="3" type="ORF">Psch_02319</name>
</gene>
<dbReference type="CDD" id="cd03349">
    <property type="entry name" value="LbH_XAT"/>
    <property type="match status" value="1"/>
</dbReference>
<keyword evidence="4" id="KW-1185">Reference proteome</keyword>
<keyword evidence="1 3" id="KW-0808">Transferase</keyword>
<dbReference type="PANTHER" id="PTHR43300:SF11">
    <property type="entry name" value="ACETYLTRANSFERASE RV3034C-RELATED"/>
    <property type="match status" value="1"/>
</dbReference>